<protein>
    <recommendedName>
        <fullName evidence="3">YcxB-like protein domain-containing protein</fullName>
    </recommendedName>
</protein>
<accession>A0A1Y5P4Q5</accession>
<gene>
    <name evidence="2" type="ORF">MIPYR_30055</name>
</gene>
<evidence type="ECO:0008006" key="3">
    <source>
        <dbReference type="Google" id="ProtNLM"/>
    </source>
</evidence>
<dbReference type="EMBL" id="FLQR01000007">
    <property type="protein sequence ID" value="SBS72510.1"/>
    <property type="molecule type" value="Genomic_DNA"/>
</dbReference>
<dbReference type="AlphaFoldDB" id="A0A1Y5P4Q5"/>
<keyword evidence="1" id="KW-0472">Membrane</keyword>
<keyword evidence="1" id="KW-1133">Transmembrane helix</keyword>
<feature type="transmembrane region" description="Helical" evidence="1">
    <location>
        <begin position="32"/>
        <end position="51"/>
    </location>
</feature>
<keyword evidence="1" id="KW-0812">Transmembrane</keyword>
<dbReference type="RefSeq" id="WP_295575800.1">
    <property type="nucleotide sequence ID" value="NZ_FLQR01000007.1"/>
</dbReference>
<sequence length="163" mass="17434">MPTSANSIVADAGMPTRLAAAYLRWELSRRRWIAVWVIGAIGAAFAIFVAVTLGDAAVLWLLALWVALIGAIVGLTYRMTRTSVRRAHPAGSSISVQVGDEGLAYESAMGRGDVRFAALRAVHATPDAVLVRLHTSPAVALFPRAVFTDDDLARLQRAITPGR</sequence>
<evidence type="ECO:0000313" key="2">
    <source>
        <dbReference type="EMBL" id="SBS72510.1"/>
    </source>
</evidence>
<proteinExistence type="predicted"/>
<name>A0A1Y5P4Q5_9MICO</name>
<organism evidence="2">
    <name type="scientific">uncultured Microbacterium sp</name>
    <dbReference type="NCBI Taxonomy" id="191216"/>
    <lineage>
        <taxon>Bacteria</taxon>
        <taxon>Bacillati</taxon>
        <taxon>Actinomycetota</taxon>
        <taxon>Actinomycetes</taxon>
        <taxon>Micrococcales</taxon>
        <taxon>Microbacteriaceae</taxon>
        <taxon>Microbacterium</taxon>
        <taxon>environmental samples</taxon>
    </lineage>
</organism>
<reference evidence="2" key="1">
    <citation type="submission" date="2016-03" db="EMBL/GenBank/DDBJ databases">
        <authorList>
            <person name="Ploux O."/>
        </authorList>
    </citation>
    <scope>NUCLEOTIDE SEQUENCE</scope>
    <source>
        <strain evidence="2">UC1</strain>
    </source>
</reference>
<feature type="transmembrane region" description="Helical" evidence="1">
    <location>
        <begin position="57"/>
        <end position="77"/>
    </location>
</feature>
<evidence type="ECO:0000256" key="1">
    <source>
        <dbReference type="SAM" id="Phobius"/>
    </source>
</evidence>